<dbReference type="AlphaFoldDB" id="A0A1G9D517"/>
<dbReference type="InterPro" id="IPR000629">
    <property type="entry name" value="RNA-helicase_DEAD-box_CS"/>
</dbReference>
<name>A0A1G9D517_9BACT</name>
<feature type="compositionally biased region" description="Gly residues" evidence="7">
    <location>
        <begin position="497"/>
        <end position="507"/>
    </location>
</feature>
<proteinExistence type="inferred from homology"/>
<dbReference type="PROSITE" id="PS51194">
    <property type="entry name" value="HELICASE_CTER"/>
    <property type="match status" value="1"/>
</dbReference>
<dbReference type="PROSITE" id="PS00039">
    <property type="entry name" value="DEAD_ATP_HELICASE"/>
    <property type="match status" value="1"/>
</dbReference>
<dbReference type="CDD" id="cd00268">
    <property type="entry name" value="DEADc"/>
    <property type="match status" value="1"/>
</dbReference>
<evidence type="ECO:0000256" key="3">
    <source>
        <dbReference type="ARBA" id="ARBA00022806"/>
    </source>
</evidence>
<evidence type="ECO:0000256" key="2">
    <source>
        <dbReference type="ARBA" id="ARBA00022801"/>
    </source>
</evidence>
<gene>
    <name evidence="10" type="ORF">SAMN05660337_0911</name>
</gene>
<dbReference type="OrthoDB" id="9805696at2"/>
<evidence type="ECO:0000256" key="7">
    <source>
        <dbReference type="SAM" id="MobiDB-lite"/>
    </source>
</evidence>
<reference evidence="11" key="1">
    <citation type="submission" date="2016-10" db="EMBL/GenBank/DDBJ databases">
        <authorList>
            <person name="Varghese N."/>
            <person name="Submissions S."/>
        </authorList>
    </citation>
    <scope>NUCLEOTIDE SEQUENCE [LARGE SCALE GENOMIC DNA]</scope>
    <source>
        <strain evidence="11">DSM 16995</strain>
    </source>
</reference>
<dbReference type="SMART" id="SM00490">
    <property type="entry name" value="HELICc"/>
    <property type="match status" value="1"/>
</dbReference>
<dbReference type="GO" id="GO:0005829">
    <property type="term" value="C:cytosol"/>
    <property type="evidence" value="ECO:0007669"/>
    <property type="project" value="TreeGrafter"/>
</dbReference>
<keyword evidence="4 6" id="KW-0067">ATP-binding</keyword>
<dbReference type="Pfam" id="PF00270">
    <property type="entry name" value="DEAD"/>
    <property type="match status" value="1"/>
</dbReference>
<evidence type="ECO:0000259" key="9">
    <source>
        <dbReference type="PROSITE" id="PS51194"/>
    </source>
</evidence>
<feature type="domain" description="Helicase ATP-binding" evidence="8">
    <location>
        <begin position="65"/>
        <end position="236"/>
    </location>
</feature>
<dbReference type="PANTHER" id="PTHR47959:SF1">
    <property type="entry name" value="ATP-DEPENDENT RNA HELICASE DBPA"/>
    <property type="match status" value="1"/>
</dbReference>
<dbReference type="GO" id="GO:0005524">
    <property type="term" value="F:ATP binding"/>
    <property type="evidence" value="ECO:0007669"/>
    <property type="project" value="UniProtKB-KW"/>
</dbReference>
<dbReference type="InterPro" id="IPR011545">
    <property type="entry name" value="DEAD/DEAH_box_helicase_dom"/>
</dbReference>
<protein>
    <submittedName>
        <fullName evidence="10">ATP-dependent RNA helicase DeaD</fullName>
    </submittedName>
</protein>
<dbReference type="GO" id="GO:0003676">
    <property type="term" value="F:nucleic acid binding"/>
    <property type="evidence" value="ECO:0007669"/>
    <property type="project" value="InterPro"/>
</dbReference>
<dbReference type="EMBL" id="FNGA01000001">
    <property type="protein sequence ID" value="SDK58961.1"/>
    <property type="molecule type" value="Genomic_DNA"/>
</dbReference>
<dbReference type="Pfam" id="PF00271">
    <property type="entry name" value="Helicase_C"/>
    <property type="match status" value="1"/>
</dbReference>
<evidence type="ECO:0000256" key="5">
    <source>
        <dbReference type="ARBA" id="ARBA00038437"/>
    </source>
</evidence>
<organism evidence="10 11">
    <name type="scientific">Maridesulfovibrio ferrireducens</name>
    <dbReference type="NCBI Taxonomy" id="246191"/>
    <lineage>
        <taxon>Bacteria</taxon>
        <taxon>Pseudomonadati</taxon>
        <taxon>Thermodesulfobacteriota</taxon>
        <taxon>Desulfovibrionia</taxon>
        <taxon>Desulfovibrionales</taxon>
        <taxon>Desulfovibrionaceae</taxon>
        <taxon>Maridesulfovibrio</taxon>
    </lineage>
</organism>
<dbReference type="RefSeq" id="WP_092158639.1">
    <property type="nucleotide sequence ID" value="NZ_FNGA01000001.1"/>
</dbReference>
<dbReference type="Gene3D" id="3.40.50.300">
    <property type="entry name" value="P-loop containing nucleotide triphosphate hydrolases"/>
    <property type="match status" value="2"/>
</dbReference>
<dbReference type="PROSITE" id="PS51192">
    <property type="entry name" value="HELICASE_ATP_BIND_1"/>
    <property type="match status" value="1"/>
</dbReference>
<feature type="region of interest" description="Disordered" evidence="7">
    <location>
        <begin position="466"/>
        <end position="518"/>
    </location>
</feature>
<evidence type="ECO:0000256" key="6">
    <source>
        <dbReference type="RuleBase" id="RU000492"/>
    </source>
</evidence>
<dbReference type="Proteomes" id="UP000199053">
    <property type="component" value="Unassembled WGS sequence"/>
</dbReference>
<dbReference type="InterPro" id="IPR044742">
    <property type="entry name" value="DEAD/DEAH_RhlB"/>
</dbReference>
<dbReference type="GO" id="GO:0016787">
    <property type="term" value="F:hydrolase activity"/>
    <property type="evidence" value="ECO:0007669"/>
    <property type="project" value="UniProtKB-KW"/>
</dbReference>
<feature type="region of interest" description="Disordered" evidence="7">
    <location>
        <begin position="1"/>
        <end position="26"/>
    </location>
</feature>
<evidence type="ECO:0000259" key="8">
    <source>
        <dbReference type="PROSITE" id="PS51192"/>
    </source>
</evidence>
<dbReference type="InterPro" id="IPR027417">
    <property type="entry name" value="P-loop_NTPase"/>
</dbReference>
<feature type="domain" description="Helicase C-terminal" evidence="9">
    <location>
        <begin position="260"/>
        <end position="430"/>
    </location>
</feature>
<keyword evidence="11" id="KW-1185">Reference proteome</keyword>
<evidence type="ECO:0000313" key="10">
    <source>
        <dbReference type="EMBL" id="SDK58961.1"/>
    </source>
</evidence>
<accession>A0A1G9D517</accession>
<keyword evidence="1 6" id="KW-0547">Nucleotide-binding</keyword>
<dbReference type="STRING" id="246191.SAMN05660337_0911"/>
<dbReference type="InterPro" id="IPR014001">
    <property type="entry name" value="Helicase_ATP-bd"/>
</dbReference>
<dbReference type="GO" id="GO:0003724">
    <property type="term" value="F:RNA helicase activity"/>
    <property type="evidence" value="ECO:0007669"/>
    <property type="project" value="TreeGrafter"/>
</dbReference>
<evidence type="ECO:0000256" key="4">
    <source>
        <dbReference type="ARBA" id="ARBA00022840"/>
    </source>
</evidence>
<dbReference type="InterPro" id="IPR001650">
    <property type="entry name" value="Helicase_C-like"/>
</dbReference>
<dbReference type="PANTHER" id="PTHR47959">
    <property type="entry name" value="ATP-DEPENDENT RNA HELICASE RHLE-RELATED"/>
    <property type="match status" value="1"/>
</dbReference>
<evidence type="ECO:0000313" key="11">
    <source>
        <dbReference type="Proteomes" id="UP000199053"/>
    </source>
</evidence>
<keyword evidence="3 6" id="KW-0347">Helicase</keyword>
<dbReference type="SMART" id="SM00487">
    <property type="entry name" value="DEXDc"/>
    <property type="match status" value="1"/>
</dbReference>
<dbReference type="SUPFAM" id="SSF52540">
    <property type="entry name" value="P-loop containing nucleoside triphosphate hydrolases"/>
    <property type="match status" value="1"/>
</dbReference>
<dbReference type="CDD" id="cd18787">
    <property type="entry name" value="SF2_C_DEAD"/>
    <property type="match status" value="1"/>
</dbReference>
<dbReference type="InterPro" id="IPR050079">
    <property type="entry name" value="DEAD_box_RNA_helicase"/>
</dbReference>
<evidence type="ECO:0000256" key="1">
    <source>
        <dbReference type="ARBA" id="ARBA00022741"/>
    </source>
</evidence>
<sequence>MKNSKDDHPVGDELKNDYAHQEPDKVVEPEEALKEIAIEDLPNSIKKALEKTGWDSLTPVQSKSLPYQLDRIDLMVQARTGSGKTGAFVLPLLEKLDPSLNRTQALILVPTRELARQVEREAEIIFEGSGLRVLSVYGGVGYGRQKEQLEKGAHMVVGTPGRILDHLMRRTFSLNDLKTLIFDEADRMLSIGFYPDMQQVKSYLPRRPISAYMFSATFPEHVLRLSKEFMYKPQLLSLSSKHVHVAEIEHAYYEVPAMGRERQLMRVLEMENPTSAIIFCNTKANVNFVTAVLNNFGFNAGDLTSDLSQNKRESILGDLRSGKIKFLVATDIAARGIDVPDLSHVILYEPPEEKESYIHRAGRTGRAGSSGIAISLVDVIQKLELQRIATTYSINFDCRTLPDDKEILKTINERLTTILEAKYRSTTILEKERINRYKELVRQLAQDDEQCTLVGMLMDELYQNSLHARPPQPPSEGQDTSGNRPRPAKRPPQSGNRPGGPGKGGRPQGRNSGGNRRY</sequence>
<keyword evidence="2 6" id="KW-0378">Hydrolase</keyword>
<comment type="similarity">
    <text evidence="5 6">Belongs to the DEAD box helicase family.</text>
</comment>